<name>A0A565AWC4_9BRAS</name>
<sequence length="162" mass="18093">MPDTLPRKCVTNPKETCNVTFSEDEICEESMEWSLQEEESDDAMDVYEILSTEKNEEIQPEGSALTDKKINFEEAFHVVHKMMNELLVPLQRRAVSPRDTVTLTNVDTRVTYDITTTPSAKKKVKAATYDYGDPLTGSTQDKGKGSVGKRKGNPPARDTSSS</sequence>
<dbReference type="AlphaFoldDB" id="A0A565AWC4"/>
<proteinExistence type="predicted"/>
<gene>
    <name evidence="2" type="ORF">ANE_LOCUS4097</name>
</gene>
<organism evidence="2 3">
    <name type="scientific">Arabis nemorensis</name>
    <dbReference type="NCBI Taxonomy" id="586526"/>
    <lineage>
        <taxon>Eukaryota</taxon>
        <taxon>Viridiplantae</taxon>
        <taxon>Streptophyta</taxon>
        <taxon>Embryophyta</taxon>
        <taxon>Tracheophyta</taxon>
        <taxon>Spermatophyta</taxon>
        <taxon>Magnoliopsida</taxon>
        <taxon>eudicotyledons</taxon>
        <taxon>Gunneridae</taxon>
        <taxon>Pentapetalae</taxon>
        <taxon>rosids</taxon>
        <taxon>malvids</taxon>
        <taxon>Brassicales</taxon>
        <taxon>Brassicaceae</taxon>
        <taxon>Arabideae</taxon>
        <taxon>Arabis</taxon>
    </lineage>
</organism>
<comment type="caution">
    <text evidence="2">The sequence shown here is derived from an EMBL/GenBank/DDBJ whole genome shotgun (WGS) entry which is preliminary data.</text>
</comment>
<reference evidence="2" key="1">
    <citation type="submission" date="2019-07" db="EMBL/GenBank/DDBJ databases">
        <authorList>
            <person name="Dittberner H."/>
        </authorList>
    </citation>
    <scope>NUCLEOTIDE SEQUENCE [LARGE SCALE GENOMIC DNA]</scope>
</reference>
<keyword evidence="3" id="KW-1185">Reference proteome</keyword>
<evidence type="ECO:0000313" key="3">
    <source>
        <dbReference type="Proteomes" id="UP000489600"/>
    </source>
</evidence>
<dbReference type="Proteomes" id="UP000489600">
    <property type="component" value="Unassembled WGS sequence"/>
</dbReference>
<evidence type="ECO:0000256" key="1">
    <source>
        <dbReference type="SAM" id="MobiDB-lite"/>
    </source>
</evidence>
<dbReference type="EMBL" id="CABITT030000002">
    <property type="protein sequence ID" value="VVA93652.1"/>
    <property type="molecule type" value="Genomic_DNA"/>
</dbReference>
<feature type="region of interest" description="Disordered" evidence="1">
    <location>
        <begin position="123"/>
        <end position="162"/>
    </location>
</feature>
<evidence type="ECO:0000313" key="2">
    <source>
        <dbReference type="EMBL" id="VVA93652.1"/>
    </source>
</evidence>
<accession>A0A565AWC4</accession>
<protein>
    <submittedName>
        <fullName evidence="2">Uncharacterized protein</fullName>
    </submittedName>
</protein>